<evidence type="ECO:0000313" key="2">
    <source>
        <dbReference type="EMBL" id="ENV91152.1"/>
    </source>
</evidence>
<dbReference type="OrthoDB" id="9810174at2"/>
<dbReference type="PANTHER" id="PTHR35191:SF1">
    <property type="entry name" value="PROPHAGE SIDE TAIL FIBER PROTEIN HOMOLOG STFQ-RELATED"/>
    <property type="match status" value="1"/>
</dbReference>
<gene>
    <name evidence="2" type="ORF">F938_03651</name>
</gene>
<organism evidence="2 3">
    <name type="scientific">Acinetobacter bereziniae LMG 1003 = CIP 70.12</name>
    <dbReference type="NCBI Taxonomy" id="981324"/>
    <lineage>
        <taxon>Bacteria</taxon>
        <taxon>Pseudomonadati</taxon>
        <taxon>Pseudomonadota</taxon>
        <taxon>Gammaproteobacteria</taxon>
        <taxon>Moraxellales</taxon>
        <taxon>Moraxellaceae</taxon>
        <taxon>Acinetobacter</taxon>
    </lineage>
</organism>
<evidence type="ECO:0000313" key="3">
    <source>
        <dbReference type="Proteomes" id="UP000013251"/>
    </source>
</evidence>
<dbReference type="AlphaFoldDB" id="N9CZ59"/>
<reference evidence="2 3" key="1">
    <citation type="submission" date="2013-02" db="EMBL/GenBank/DDBJ databases">
        <title>The Genome Sequence of Acinetobacter bereziniae CIP 70.12.</title>
        <authorList>
            <consortium name="The Broad Institute Genome Sequencing Platform"/>
            <consortium name="The Broad Institute Genome Sequencing Center for Infectious Disease"/>
            <person name="Cerqueira G."/>
            <person name="Feldgarden M."/>
            <person name="Courvalin P."/>
            <person name="Perichon B."/>
            <person name="Grillot-Courvalin C."/>
            <person name="Clermont D."/>
            <person name="Rocha E."/>
            <person name="Yoon E.-J."/>
            <person name="Nemec A."/>
            <person name="Walker B."/>
            <person name="Young S.K."/>
            <person name="Zeng Q."/>
            <person name="Gargeya S."/>
            <person name="Fitzgerald M."/>
            <person name="Haas B."/>
            <person name="Abouelleil A."/>
            <person name="Alvarado L."/>
            <person name="Arachchi H.M."/>
            <person name="Berlin A.M."/>
            <person name="Chapman S.B."/>
            <person name="Dewar J."/>
            <person name="Goldberg J."/>
            <person name="Griggs A."/>
            <person name="Gujja S."/>
            <person name="Hansen M."/>
            <person name="Howarth C."/>
            <person name="Imamovic A."/>
            <person name="Larimer J."/>
            <person name="McCowan C."/>
            <person name="Murphy C."/>
            <person name="Neiman D."/>
            <person name="Pearson M."/>
            <person name="Priest M."/>
            <person name="Roberts A."/>
            <person name="Saif S."/>
            <person name="Shea T."/>
            <person name="Sisk P."/>
            <person name="Sykes S."/>
            <person name="Wortman J."/>
            <person name="Nusbaum C."/>
            <person name="Birren B."/>
        </authorList>
    </citation>
    <scope>NUCLEOTIDE SEQUENCE [LARGE SCALE GENOMIC DNA]</scope>
    <source>
        <strain evidence="2 3">CIP 70.12</strain>
    </source>
</reference>
<dbReference type="HOGENOM" id="CLU_377967_0_0_6"/>
<dbReference type="EMBL" id="APQG01000047">
    <property type="protein sequence ID" value="ENV91152.1"/>
    <property type="molecule type" value="Genomic_DNA"/>
</dbReference>
<protein>
    <recommendedName>
        <fullName evidence="1">Phage tail fibre protein N-terminal domain-containing protein</fullName>
    </recommendedName>
</protein>
<comment type="caution">
    <text evidence="2">The sequence shown here is derived from an EMBL/GenBank/DDBJ whole genome shotgun (WGS) entry which is preliminary data.</text>
</comment>
<dbReference type="Proteomes" id="UP000013251">
    <property type="component" value="Unassembled WGS sequence"/>
</dbReference>
<dbReference type="Pfam" id="PF12571">
    <property type="entry name" value="Phage_tail_fib"/>
    <property type="match status" value="1"/>
</dbReference>
<sequence length="733" mass="80399">MASQYHSLFTKQGLDLLRTAIQSGTKLGITHMSYGDGGGVLPEPNDEFKKMVNEVYRTPLNRLAPSKDNPNWLEADGVIPSAVGGFNIREVGLWAGDVMVAYANYPPTYKPSADQGTAQIKTIRIVLQIDNTANFELKIDASVVMATIQSVEEAKQAAISHADQTKIEKVESLRDLNQIEHINGRMIQTKSWWPDLNTGGLRYSYSETAAKNLHNGGTIIDPDLVFPTTFSALPAYLQKKTTAGNGCYIAVNVKETVPAEIFGAYPADTHIFNDAAINAAITAAQATTTSKAKKVTIGVGTFYTSNAVIITSTNHIIPPKLIGAGREATILIKTTANPLGSGYLASSTADAVLVSSPRSDNPEGTAAYLISEEVKGISLKHKNEVVNSLGWLRHRSAMGYVDDIYAEYNHTHFIFNDCWMTNFGQLWCHGGTLGYIFDVGTSLRGGQLYATATKGRAFLFSKVIYSDLKCCADGCGTEGLSGAICYEFIDCKGVSGKFNSEGHRGKAFSFSGSYGMQIGGQDWRAKAVDSSVTVNRISLSYSIVKFVAFDFLESATSLTVAQRKNYELYTRDDISVLDFDCCALPQQEYGLSDQKPIHSILNNKAFFSKFVDSRFNQINRQVQHILNISTAYKALCYVGKSSRLIIQSANSLDPNQPYFCYVDDDEKRKVGIIVSTISKNQNTPSEIATIYVDFIANKEYSTKLLGYVDTDGWLYVKSAAEWYALDYAFNLTI</sequence>
<feature type="domain" description="Phage tail fibre protein N-terminal" evidence="1">
    <location>
        <begin position="1"/>
        <end position="149"/>
    </location>
</feature>
<dbReference type="PANTHER" id="PTHR35191">
    <property type="entry name" value="PROPHAGE SIDE TAIL FIBER PROTEIN HOMOLOG STFQ-RELATED"/>
    <property type="match status" value="1"/>
</dbReference>
<accession>N9CZ59</accession>
<evidence type="ECO:0000259" key="1">
    <source>
        <dbReference type="Pfam" id="PF12571"/>
    </source>
</evidence>
<dbReference type="PATRIC" id="fig|1217650.3.peg.3592"/>
<dbReference type="InterPro" id="IPR051934">
    <property type="entry name" value="Phage_Tail_Fiber_Structural"/>
</dbReference>
<dbReference type="RefSeq" id="WP_005034067.1">
    <property type="nucleotide sequence ID" value="NZ_KB849756.1"/>
</dbReference>
<keyword evidence="3" id="KW-1185">Reference proteome</keyword>
<name>N9CZ59_ACIBZ</name>
<proteinExistence type="predicted"/>
<dbReference type="InterPro" id="IPR022225">
    <property type="entry name" value="Phage_tail_fibre_N"/>
</dbReference>